<feature type="region of interest" description="Disordered" evidence="1">
    <location>
        <begin position="403"/>
        <end position="464"/>
    </location>
</feature>
<comment type="caution">
    <text evidence="2">The sequence shown here is derived from an EMBL/GenBank/DDBJ whole genome shotgun (WGS) entry which is preliminary data.</text>
</comment>
<feature type="region of interest" description="Disordered" evidence="1">
    <location>
        <begin position="1"/>
        <end position="101"/>
    </location>
</feature>
<feature type="region of interest" description="Disordered" evidence="1">
    <location>
        <begin position="265"/>
        <end position="309"/>
    </location>
</feature>
<feature type="compositionally biased region" description="Low complexity" evidence="1">
    <location>
        <begin position="434"/>
        <end position="449"/>
    </location>
</feature>
<name>A0A6A0AAZ4_HAELA</name>
<dbReference type="EMBL" id="BLLF01004548">
    <property type="protein sequence ID" value="GFH29828.1"/>
    <property type="molecule type" value="Genomic_DNA"/>
</dbReference>
<evidence type="ECO:0000313" key="3">
    <source>
        <dbReference type="Proteomes" id="UP000485058"/>
    </source>
</evidence>
<gene>
    <name evidence="2" type="ORF">HaLaN_28560</name>
</gene>
<feature type="compositionally biased region" description="Low complexity" evidence="1">
    <location>
        <begin position="325"/>
        <end position="340"/>
    </location>
</feature>
<feature type="compositionally biased region" description="Gly residues" evidence="1">
    <location>
        <begin position="40"/>
        <end position="61"/>
    </location>
</feature>
<accession>A0A6A0AAZ4</accession>
<feature type="non-terminal residue" evidence="2">
    <location>
        <position position="1"/>
    </location>
</feature>
<dbReference type="AlphaFoldDB" id="A0A6A0AAZ4"/>
<feature type="compositionally biased region" description="Low complexity" evidence="1">
    <location>
        <begin position="80"/>
        <end position="90"/>
    </location>
</feature>
<organism evidence="2 3">
    <name type="scientific">Haematococcus lacustris</name>
    <name type="common">Green alga</name>
    <name type="synonym">Haematococcus pluvialis</name>
    <dbReference type="NCBI Taxonomy" id="44745"/>
    <lineage>
        <taxon>Eukaryota</taxon>
        <taxon>Viridiplantae</taxon>
        <taxon>Chlorophyta</taxon>
        <taxon>core chlorophytes</taxon>
        <taxon>Chlorophyceae</taxon>
        <taxon>CS clade</taxon>
        <taxon>Chlamydomonadales</taxon>
        <taxon>Haematococcaceae</taxon>
        <taxon>Haematococcus</taxon>
    </lineage>
</organism>
<feature type="non-terminal residue" evidence="2">
    <location>
        <position position="464"/>
    </location>
</feature>
<protein>
    <submittedName>
        <fullName evidence="2">Uncharacterized protein</fullName>
    </submittedName>
</protein>
<proteinExistence type="predicted"/>
<feature type="compositionally biased region" description="Low complexity" evidence="1">
    <location>
        <begin position="62"/>
        <end position="73"/>
    </location>
</feature>
<reference evidence="2 3" key="1">
    <citation type="submission" date="2020-02" db="EMBL/GenBank/DDBJ databases">
        <title>Draft genome sequence of Haematococcus lacustris strain NIES-144.</title>
        <authorList>
            <person name="Morimoto D."/>
            <person name="Nakagawa S."/>
            <person name="Yoshida T."/>
            <person name="Sawayama S."/>
        </authorList>
    </citation>
    <scope>NUCLEOTIDE SEQUENCE [LARGE SCALE GENOMIC DNA]</scope>
    <source>
        <strain evidence="2 3">NIES-144</strain>
    </source>
</reference>
<evidence type="ECO:0000313" key="2">
    <source>
        <dbReference type="EMBL" id="GFH29828.1"/>
    </source>
</evidence>
<feature type="region of interest" description="Disordered" evidence="1">
    <location>
        <begin position="120"/>
        <end position="163"/>
    </location>
</feature>
<feature type="compositionally biased region" description="Low complexity" evidence="1">
    <location>
        <begin position="271"/>
        <end position="295"/>
    </location>
</feature>
<feature type="compositionally biased region" description="Low complexity" evidence="1">
    <location>
        <begin position="120"/>
        <end position="135"/>
    </location>
</feature>
<evidence type="ECO:0000256" key="1">
    <source>
        <dbReference type="SAM" id="MobiDB-lite"/>
    </source>
</evidence>
<keyword evidence="3" id="KW-1185">Reference proteome</keyword>
<sequence>MAVWALWPGAPQTPASWPLAGGGSGGGSQLLPDPDQGCPDVGGKGGGAAAAGTSAAGGQGAGLQPMGAPPGSQLLGGPGQSSQDPVTPHRTPCHTTHHTSECDDPVVTAHITALSGVSLQLSQHPSTQQQQLPSSCGAEGVRGKEVPAVPGPPLAPSPGALGSTSPASLAAALLPPAPELHSPRYRPGTLATAPQLLSSLMSSPRPQALAAGGGGLASLMPCSPRYVDAPRRNSLPGPSFLSSPRPASPACCCPRYVDAPRRNSLPGPSFLSSPRPASPLSAAGGAPLAGQLSLPSPRSSWTAHAWGSSSRGHLGAHLGGLGSPLLSGGHLSPRPAGMPRLLPPPFPSPSPLGSLAAAAAGGGVGRAADLLTGTTARFQTALAPAGERPGGAGLPAGVAAEVGQAAAAQGGEEKGEAGVSRQGRGPGTPGCSWPTTAAASTRSTQQPATGPSPALGPRTGSHTG</sequence>
<feature type="region of interest" description="Disordered" evidence="1">
    <location>
        <begin position="325"/>
        <end position="349"/>
    </location>
</feature>
<dbReference type="Proteomes" id="UP000485058">
    <property type="component" value="Unassembled WGS sequence"/>
</dbReference>